<reference evidence="2" key="3">
    <citation type="submission" date="2025-09" db="UniProtKB">
        <authorList>
            <consortium name="Ensembl"/>
        </authorList>
    </citation>
    <scope>IDENTIFICATION</scope>
</reference>
<protein>
    <submittedName>
        <fullName evidence="2">Uncharacterized protein</fullName>
    </submittedName>
</protein>
<sequence>MYPDASTTEIRDALSKSNNSISMSKPILERLGHVNKKQTGKAPPAEKTAYGARVNYVPCYIQTATTSGKIATTSGKTATTSGKTATTSGKTATTSGKTATTSGKTTARTVKTTPPVVKTA</sequence>
<feature type="compositionally biased region" description="Low complexity" evidence="1">
    <location>
        <begin position="71"/>
        <end position="120"/>
    </location>
</feature>
<reference evidence="3" key="1">
    <citation type="submission" date="2003-08" db="EMBL/GenBank/DDBJ databases">
        <authorList>
            <person name="Birren B."/>
            <person name="Nusbaum C."/>
            <person name="Abebe A."/>
            <person name="Abouelleil A."/>
            <person name="Adekoya E."/>
            <person name="Ait-zahra M."/>
            <person name="Allen N."/>
            <person name="Allen T."/>
            <person name="An P."/>
            <person name="Anderson M."/>
            <person name="Anderson S."/>
            <person name="Arachchi H."/>
            <person name="Armbruster J."/>
            <person name="Bachantsang P."/>
            <person name="Baldwin J."/>
            <person name="Barry A."/>
            <person name="Bayul T."/>
            <person name="Blitshsteyn B."/>
            <person name="Bloom T."/>
            <person name="Blye J."/>
            <person name="Boguslavskiy L."/>
            <person name="Borowsky M."/>
            <person name="Boukhgalter B."/>
            <person name="Brunache A."/>
            <person name="Butler J."/>
            <person name="Calixte N."/>
            <person name="Calvo S."/>
            <person name="Camarata J."/>
            <person name="Campo K."/>
            <person name="Chang J."/>
            <person name="Cheshatsang Y."/>
            <person name="Citroen M."/>
            <person name="Collymore A."/>
            <person name="Considine T."/>
            <person name="Cook A."/>
            <person name="Cooke P."/>
            <person name="Corum B."/>
            <person name="Cuomo C."/>
            <person name="David R."/>
            <person name="Dawoe T."/>
            <person name="Degray S."/>
            <person name="Dodge S."/>
            <person name="Dooley K."/>
            <person name="Dorje P."/>
            <person name="Dorjee K."/>
            <person name="Dorris L."/>
            <person name="Duffey N."/>
            <person name="Dupes A."/>
            <person name="Elkins T."/>
            <person name="Engels R."/>
            <person name="Erickson J."/>
            <person name="Farina A."/>
            <person name="Faro S."/>
            <person name="Ferreira P."/>
            <person name="Fischer H."/>
            <person name="Fitzgerald M."/>
            <person name="Foley K."/>
            <person name="Gage D."/>
            <person name="Galagan J."/>
            <person name="Gearin G."/>
            <person name="Gnerre S."/>
            <person name="Gnirke A."/>
            <person name="Goyette A."/>
            <person name="Graham J."/>
            <person name="Grandbois E."/>
            <person name="Gyaltsen K."/>
            <person name="Hafez N."/>
            <person name="Hagopian D."/>
            <person name="Hagos B."/>
            <person name="Hall J."/>
            <person name="Hatcher B."/>
            <person name="Heller A."/>
            <person name="Higgins H."/>
            <person name="Honan T."/>
            <person name="Horn A."/>
            <person name="Houde N."/>
            <person name="Hughes L."/>
            <person name="Hulme W."/>
            <person name="Husby E."/>
            <person name="Iliev I."/>
            <person name="Jaffe D."/>
            <person name="Jones C."/>
            <person name="Kamal M."/>
            <person name="Kamat A."/>
            <person name="Kamvysselis M."/>
            <person name="Karlsson E."/>
            <person name="Kells C."/>
            <person name="Kieu A."/>
            <person name="Kisner P."/>
            <person name="Kodira C."/>
            <person name="Kulbokas E."/>
            <person name="Labutti K."/>
            <person name="Lama D."/>
            <person name="Landers T."/>
            <person name="Leger J."/>
            <person name="Levine S."/>
            <person name="Lewis D."/>
            <person name="Lewis T."/>
            <person name="Lindblad-toh K."/>
            <person name="Liu X."/>
            <person name="Lokyitsang T."/>
            <person name="Lokyitsang Y."/>
            <person name="Lucien O."/>
            <person name="Lui A."/>
            <person name="Ma L.J."/>
            <person name="Mabbitt R."/>
            <person name="Macdonald J."/>
            <person name="Maclean C."/>
            <person name="Major J."/>
            <person name="Manning J."/>
            <person name="Marabella R."/>
            <person name="Maru K."/>
            <person name="Matthews C."/>
            <person name="Mauceli E."/>
            <person name="Mccarthy M."/>
            <person name="Mcdonough S."/>
            <person name="Mcghee T."/>
            <person name="Meldrim J."/>
            <person name="Meneus L."/>
            <person name="Mesirov J."/>
            <person name="Mihalev A."/>
            <person name="Mihova T."/>
            <person name="Mikkelsen T."/>
            <person name="Mlenga V."/>
            <person name="Moru K."/>
            <person name="Mozes J."/>
            <person name="Mulrain L."/>
            <person name="Munson G."/>
            <person name="Naylor J."/>
            <person name="Newes C."/>
            <person name="Nguyen C."/>
            <person name="Nguyen N."/>
            <person name="Nguyen T."/>
            <person name="Nicol R."/>
            <person name="Nielsen C."/>
            <person name="Nizzari M."/>
            <person name="Norbu C."/>
            <person name="Norbu N."/>
            <person name="O'donnell P."/>
            <person name="Okoawo O."/>
            <person name="O'leary S."/>
            <person name="Omotosho B."/>
            <person name="O'neill K."/>
            <person name="Osman S."/>
            <person name="Parker S."/>
            <person name="Perrin D."/>
            <person name="Phunkhang P."/>
            <person name="Piqani B."/>
            <person name="Purcell S."/>
            <person name="Rachupka T."/>
            <person name="Ramasamy U."/>
            <person name="Rameau R."/>
            <person name="Ray V."/>
            <person name="Raymond C."/>
            <person name="Retta R."/>
            <person name="Richardson S."/>
            <person name="Rise C."/>
            <person name="Rodriguez J."/>
            <person name="Rogers J."/>
            <person name="Rogov P."/>
            <person name="Rutman M."/>
            <person name="Schupbach R."/>
            <person name="Seaman C."/>
            <person name="Settipalli S."/>
            <person name="Sharpe T."/>
            <person name="Sheridan J."/>
            <person name="Sherpa N."/>
            <person name="Shi J."/>
            <person name="Smirnov S."/>
            <person name="Smith C."/>
            <person name="Sougnez C."/>
            <person name="Spencer B."/>
            <person name="Stalker J."/>
            <person name="Stange-thomann N."/>
            <person name="Stavropoulos S."/>
            <person name="Stetson K."/>
            <person name="Stone C."/>
            <person name="Stone S."/>
            <person name="Stubbs M."/>
            <person name="Talamas J."/>
            <person name="Tchuinga P."/>
            <person name="Tenzing P."/>
            <person name="Tesfaye S."/>
            <person name="Theodore J."/>
            <person name="Thoulutsang Y."/>
            <person name="Topham K."/>
            <person name="Towey S."/>
            <person name="Tsamla T."/>
            <person name="Tsomo N."/>
            <person name="Vallee D."/>
            <person name="Vassiliev H."/>
            <person name="Venkataraman V."/>
            <person name="Vinson J."/>
            <person name="Vo A."/>
            <person name="Wade C."/>
            <person name="Wang S."/>
            <person name="Wangchuk T."/>
            <person name="Wangdi T."/>
            <person name="Whittaker C."/>
            <person name="Wilkinson J."/>
            <person name="Wu Y."/>
            <person name="Wyman D."/>
            <person name="Yadav S."/>
            <person name="Yang S."/>
            <person name="Yang X."/>
            <person name="Yeager S."/>
            <person name="Yee E."/>
            <person name="Young G."/>
            <person name="Zainoun J."/>
            <person name="Zembeck L."/>
            <person name="Zimmer A."/>
            <person name="Zody M."/>
            <person name="Lander E."/>
        </authorList>
    </citation>
    <scope>NUCLEOTIDE SEQUENCE [LARGE SCALE GENOMIC DNA]</scope>
</reference>
<dbReference type="Proteomes" id="UP000007875">
    <property type="component" value="Unassembled WGS sequence"/>
</dbReference>
<evidence type="ECO:0000256" key="1">
    <source>
        <dbReference type="SAM" id="MobiDB-lite"/>
    </source>
</evidence>
<dbReference type="InParanoid" id="H2YFZ8"/>
<reference evidence="2" key="2">
    <citation type="submission" date="2025-08" db="UniProtKB">
        <authorList>
            <consortium name="Ensembl"/>
        </authorList>
    </citation>
    <scope>IDENTIFICATION</scope>
</reference>
<name>H2YFZ8_CIOSA</name>
<dbReference type="Ensembl" id="ENSCSAVT00000004309.1">
    <property type="protein sequence ID" value="ENSCSAVP00000004246.1"/>
    <property type="gene ID" value="ENSCSAVG00000002506.1"/>
</dbReference>
<evidence type="ECO:0000313" key="3">
    <source>
        <dbReference type="Proteomes" id="UP000007875"/>
    </source>
</evidence>
<dbReference type="AlphaFoldDB" id="H2YFZ8"/>
<evidence type="ECO:0000313" key="2">
    <source>
        <dbReference type="Ensembl" id="ENSCSAVP00000004246.1"/>
    </source>
</evidence>
<accession>H2YFZ8</accession>
<keyword evidence="3" id="KW-1185">Reference proteome</keyword>
<dbReference type="HOGENOM" id="CLU_2054913_0_0_1"/>
<organism evidence="2 3">
    <name type="scientific">Ciona savignyi</name>
    <name type="common">Pacific transparent sea squirt</name>
    <dbReference type="NCBI Taxonomy" id="51511"/>
    <lineage>
        <taxon>Eukaryota</taxon>
        <taxon>Metazoa</taxon>
        <taxon>Chordata</taxon>
        <taxon>Tunicata</taxon>
        <taxon>Ascidiacea</taxon>
        <taxon>Phlebobranchia</taxon>
        <taxon>Cionidae</taxon>
        <taxon>Ciona</taxon>
    </lineage>
</organism>
<feature type="region of interest" description="Disordered" evidence="1">
    <location>
        <begin position="70"/>
        <end position="120"/>
    </location>
</feature>
<proteinExistence type="predicted"/>